<dbReference type="AlphaFoldDB" id="Q5NXE9"/>
<evidence type="ECO:0000313" key="2">
    <source>
        <dbReference type="Proteomes" id="UP000006552"/>
    </source>
</evidence>
<organism evidence="1 2">
    <name type="scientific">Aromatoleum aromaticum (strain DSM 19018 / LMG 30748 / EbN1)</name>
    <name type="common">Azoarcus sp. (strain EbN1)</name>
    <dbReference type="NCBI Taxonomy" id="76114"/>
    <lineage>
        <taxon>Bacteria</taxon>
        <taxon>Pseudomonadati</taxon>
        <taxon>Pseudomonadota</taxon>
        <taxon>Betaproteobacteria</taxon>
        <taxon>Rhodocyclales</taxon>
        <taxon>Rhodocyclaceae</taxon>
        <taxon>Aromatoleum</taxon>
    </lineage>
</organism>
<dbReference type="HOGENOM" id="CLU_1536942_0_0_4"/>
<keyword evidence="2" id="KW-1185">Reference proteome</keyword>
<evidence type="ECO:0000313" key="1">
    <source>
        <dbReference type="EMBL" id="CAI10265.1"/>
    </source>
</evidence>
<reference evidence="1 2" key="1">
    <citation type="journal article" date="2005" name="Arch. Microbiol.">
        <title>The genome sequence of an anaerobic aromatic-degrading denitrifying bacterium, strain EbN1.</title>
        <authorList>
            <person name="Rabus R."/>
            <person name="Kube M."/>
            <person name="Heider J."/>
            <person name="Beck A."/>
            <person name="Heitmann K."/>
            <person name="Widdel F."/>
            <person name="Reinhardt R."/>
        </authorList>
    </citation>
    <scope>NUCLEOTIDE SEQUENCE [LARGE SCALE GENOMIC DNA]</scope>
    <source>
        <strain evidence="1 2">EbN1</strain>
        <plasmid evidence="2">Plasmid pAzo1</plasmid>
    </source>
</reference>
<geneLocation type="plasmid" evidence="2">
    <name>pAzo1</name>
</geneLocation>
<dbReference type="Proteomes" id="UP000006552">
    <property type="component" value="Plasmid 1"/>
</dbReference>
<dbReference type="KEGG" id="eba:p1B20"/>
<name>Q5NXE9_AROAE</name>
<protein>
    <submittedName>
        <fullName evidence="1">Uncharacterized protein</fullName>
    </submittedName>
</protein>
<accession>Q5NXE9</accession>
<sequence>MLREKRKKIALVMRATLDRCAGWRQRLQSKIRCAFACSASPASSPVAACCATSTHASRNGIISWARAMNSALPSAEPPCSWHRPFSSRRATTERRPLPVIEMVGFVIEASACQLPLVVASKAQRRAWIDSGVIQKTGSETVFIAIPLCRSRQGAKHGLWCDAAIDHQTGHNTAF</sequence>
<gene>
    <name evidence="1" type="ORF">p1B20</name>
</gene>
<proteinExistence type="predicted"/>
<keyword evidence="1" id="KW-0614">Plasmid</keyword>
<dbReference type="EMBL" id="CR555307">
    <property type="protein sequence ID" value="CAI10265.1"/>
    <property type="molecule type" value="Genomic_DNA"/>
</dbReference>